<evidence type="ECO:0000256" key="15">
    <source>
        <dbReference type="PIRSR" id="PIRSR600760-2"/>
    </source>
</evidence>
<evidence type="ECO:0000256" key="6">
    <source>
        <dbReference type="ARBA" id="ARBA00013106"/>
    </source>
</evidence>
<dbReference type="InterPro" id="IPR020550">
    <property type="entry name" value="Inositol_monophosphatase_CS"/>
</dbReference>
<sequence>MYVHVTFIKKWDICAGNAILKALGGHMTTLKGEEIDYSGTPDNPGGLLATMSVDHDAVVKKLPARDANKN</sequence>
<keyword evidence="10 15" id="KW-0460">Magnesium</keyword>
<comment type="cofactor">
    <cofactor evidence="2 15">
        <name>Mg(2+)</name>
        <dbReference type="ChEBI" id="CHEBI:18420"/>
    </cofactor>
</comment>
<dbReference type="PROSITE" id="PS00630">
    <property type="entry name" value="IMP_2"/>
    <property type="match status" value="1"/>
</dbReference>
<comment type="pathway">
    <text evidence="4">Polyol metabolism; myo-inositol biosynthesis; myo-inositol from D-glucose 6-phosphate: step 2/2.</text>
</comment>
<keyword evidence="17" id="KW-1185">Reference proteome</keyword>
<evidence type="ECO:0000313" key="17">
    <source>
        <dbReference type="Proteomes" id="UP000727407"/>
    </source>
</evidence>
<dbReference type="GO" id="GO:0012505">
    <property type="term" value="C:endomembrane system"/>
    <property type="evidence" value="ECO:0007669"/>
    <property type="project" value="TreeGrafter"/>
</dbReference>
<evidence type="ECO:0000256" key="7">
    <source>
        <dbReference type="ARBA" id="ARBA00022692"/>
    </source>
</evidence>
<dbReference type="GO" id="GO:0052834">
    <property type="term" value="F:inositol monophosphate phosphatase activity"/>
    <property type="evidence" value="ECO:0007669"/>
    <property type="project" value="UniProtKB-EC"/>
</dbReference>
<evidence type="ECO:0000256" key="11">
    <source>
        <dbReference type="ARBA" id="ARBA00022989"/>
    </source>
</evidence>
<comment type="caution">
    <text evidence="16">The sequence shown here is derived from an EMBL/GenBank/DDBJ whole genome shotgun (WGS) entry which is preliminary data.</text>
</comment>
<evidence type="ECO:0000256" key="9">
    <source>
        <dbReference type="ARBA" id="ARBA00022801"/>
    </source>
</evidence>
<dbReference type="InterPro" id="IPR000760">
    <property type="entry name" value="Inositol_monophosphatase-like"/>
</dbReference>
<dbReference type="Proteomes" id="UP000727407">
    <property type="component" value="Unassembled WGS sequence"/>
</dbReference>
<evidence type="ECO:0000256" key="14">
    <source>
        <dbReference type="ARBA" id="ARBA00042949"/>
    </source>
</evidence>
<comment type="similarity">
    <text evidence="5">Belongs to the inositol monophosphatase superfamily.</text>
</comment>
<evidence type="ECO:0000256" key="2">
    <source>
        <dbReference type="ARBA" id="ARBA00001946"/>
    </source>
</evidence>
<dbReference type="GO" id="GO:0046854">
    <property type="term" value="P:phosphatidylinositol phosphate biosynthetic process"/>
    <property type="evidence" value="ECO:0007669"/>
    <property type="project" value="InterPro"/>
</dbReference>
<reference evidence="16" key="1">
    <citation type="submission" date="2020-07" db="EMBL/GenBank/DDBJ databases">
        <title>Clarias magur genome sequencing, assembly and annotation.</title>
        <authorList>
            <person name="Kushwaha B."/>
            <person name="Kumar R."/>
            <person name="Das P."/>
            <person name="Joshi C.G."/>
            <person name="Kumar D."/>
            <person name="Nagpure N.S."/>
            <person name="Pandey M."/>
            <person name="Agarwal S."/>
            <person name="Srivastava S."/>
            <person name="Singh M."/>
            <person name="Sahoo L."/>
            <person name="Jayasankar P."/>
            <person name="Meher P.K."/>
            <person name="Koringa P.G."/>
            <person name="Iquebal M.A."/>
            <person name="Das S.P."/>
            <person name="Bit A."/>
            <person name="Patnaik S."/>
            <person name="Patel N."/>
            <person name="Shah T.M."/>
            <person name="Hinsu A."/>
            <person name="Jena J.K."/>
        </authorList>
    </citation>
    <scope>NUCLEOTIDE SEQUENCE</scope>
    <source>
        <strain evidence="16">CIFAMagur01</strain>
        <tissue evidence="16">Testis</tissue>
    </source>
</reference>
<evidence type="ECO:0000256" key="1">
    <source>
        <dbReference type="ARBA" id="ARBA00001033"/>
    </source>
</evidence>
<protein>
    <recommendedName>
        <fullName evidence="6">inositol-phosphate phosphatase</fullName>
        <ecNumber evidence="6">3.1.3.25</ecNumber>
    </recommendedName>
    <alternativeName>
        <fullName evidence="14">Inositol-1(or 4)-monophosphatase 3</fullName>
    </alternativeName>
    <alternativeName>
        <fullName evidence="13">Myo-inositol monophosphatase A3</fullName>
    </alternativeName>
</protein>
<organism evidence="16 17">
    <name type="scientific">Clarias magur</name>
    <name type="common">Asian catfish</name>
    <name type="synonym">Macropteronotus magur</name>
    <dbReference type="NCBI Taxonomy" id="1594786"/>
    <lineage>
        <taxon>Eukaryota</taxon>
        <taxon>Metazoa</taxon>
        <taxon>Chordata</taxon>
        <taxon>Craniata</taxon>
        <taxon>Vertebrata</taxon>
        <taxon>Euteleostomi</taxon>
        <taxon>Actinopterygii</taxon>
        <taxon>Neopterygii</taxon>
        <taxon>Teleostei</taxon>
        <taxon>Ostariophysi</taxon>
        <taxon>Siluriformes</taxon>
        <taxon>Clariidae</taxon>
        <taxon>Clarias</taxon>
    </lineage>
</organism>
<keyword evidence="9" id="KW-0378">Hydrolase</keyword>
<dbReference type="GO" id="GO:0008254">
    <property type="term" value="F:3'-nucleotidase activity"/>
    <property type="evidence" value="ECO:0007669"/>
    <property type="project" value="TreeGrafter"/>
</dbReference>
<keyword evidence="11" id="KW-1133">Transmembrane helix</keyword>
<dbReference type="InterPro" id="IPR050725">
    <property type="entry name" value="CysQ/Inositol_MonoPase"/>
</dbReference>
<name>A0A8J4X623_CLAMG</name>
<evidence type="ECO:0000256" key="3">
    <source>
        <dbReference type="ARBA" id="ARBA00004167"/>
    </source>
</evidence>
<dbReference type="PANTHER" id="PTHR43028:SF4">
    <property type="entry name" value="INOSITOL MONOPHOSPHATASE 3"/>
    <property type="match status" value="1"/>
</dbReference>
<dbReference type="SUPFAM" id="SSF56655">
    <property type="entry name" value="Carbohydrate phosphatase"/>
    <property type="match status" value="1"/>
</dbReference>
<evidence type="ECO:0000256" key="12">
    <source>
        <dbReference type="ARBA" id="ARBA00023136"/>
    </source>
</evidence>
<keyword evidence="8 15" id="KW-0479">Metal-binding</keyword>
<evidence type="ECO:0000256" key="13">
    <source>
        <dbReference type="ARBA" id="ARBA00042119"/>
    </source>
</evidence>
<gene>
    <name evidence="16" type="primary">impad1</name>
    <name evidence="16" type="ORF">DAT39_007410</name>
</gene>
<comment type="catalytic activity">
    <reaction evidence="1">
        <text>a myo-inositol phosphate + H2O = myo-inositol + phosphate</text>
        <dbReference type="Rhea" id="RHEA:24056"/>
        <dbReference type="ChEBI" id="CHEBI:15377"/>
        <dbReference type="ChEBI" id="CHEBI:17268"/>
        <dbReference type="ChEBI" id="CHEBI:43474"/>
        <dbReference type="ChEBI" id="CHEBI:84139"/>
        <dbReference type="EC" id="3.1.3.25"/>
    </reaction>
</comment>
<evidence type="ECO:0000256" key="5">
    <source>
        <dbReference type="ARBA" id="ARBA00009759"/>
    </source>
</evidence>
<dbReference type="GO" id="GO:0046872">
    <property type="term" value="F:metal ion binding"/>
    <property type="evidence" value="ECO:0007669"/>
    <property type="project" value="UniProtKB-KW"/>
</dbReference>
<feature type="binding site" evidence="15">
    <location>
        <position position="12"/>
    </location>
    <ligand>
        <name>Mg(2+)</name>
        <dbReference type="ChEBI" id="CHEBI:18420"/>
        <label>1</label>
        <note>catalytic</note>
    </ligand>
</feature>
<proteinExistence type="inferred from homology"/>
<evidence type="ECO:0000256" key="4">
    <source>
        <dbReference type="ARBA" id="ARBA00005152"/>
    </source>
</evidence>
<dbReference type="Gene3D" id="3.40.190.80">
    <property type="match status" value="1"/>
</dbReference>
<dbReference type="Pfam" id="PF00459">
    <property type="entry name" value="Inositol_P"/>
    <property type="match status" value="1"/>
</dbReference>
<dbReference type="EMBL" id="QNUK01000083">
    <property type="protein sequence ID" value="KAF5902924.1"/>
    <property type="molecule type" value="Genomic_DNA"/>
</dbReference>
<accession>A0A8J4X623</accession>
<dbReference type="EC" id="3.1.3.25" evidence="6"/>
<evidence type="ECO:0000313" key="16">
    <source>
        <dbReference type="EMBL" id="KAF5902924.1"/>
    </source>
</evidence>
<comment type="subcellular location">
    <subcellularLocation>
        <location evidence="3">Membrane</location>
        <topology evidence="3">Single-pass membrane protein</topology>
    </subcellularLocation>
</comment>
<dbReference type="AlphaFoldDB" id="A0A8J4X623"/>
<keyword evidence="7" id="KW-0812">Transmembrane</keyword>
<dbReference type="GO" id="GO:0016020">
    <property type="term" value="C:membrane"/>
    <property type="evidence" value="ECO:0007669"/>
    <property type="project" value="UniProtKB-SubCell"/>
</dbReference>
<evidence type="ECO:0000256" key="8">
    <source>
        <dbReference type="ARBA" id="ARBA00022723"/>
    </source>
</evidence>
<dbReference type="OrthoDB" id="74460at2759"/>
<dbReference type="PANTHER" id="PTHR43028">
    <property type="entry name" value="3'(2'),5'-BISPHOSPHATE NUCLEOTIDASE 1"/>
    <property type="match status" value="1"/>
</dbReference>
<evidence type="ECO:0000256" key="10">
    <source>
        <dbReference type="ARBA" id="ARBA00022842"/>
    </source>
</evidence>
<keyword evidence="12" id="KW-0472">Membrane</keyword>